<feature type="region of interest" description="Disordered" evidence="1">
    <location>
        <begin position="76"/>
        <end position="98"/>
    </location>
</feature>
<keyword evidence="3" id="KW-1185">Reference proteome</keyword>
<dbReference type="PANTHER" id="PTHR35489">
    <property type="entry name" value="TITAN9"/>
    <property type="match status" value="1"/>
</dbReference>
<evidence type="ECO:0000313" key="3">
    <source>
        <dbReference type="Proteomes" id="UP001161247"/>
    </source>
</evidence>
<sequence length="98" mass="11773">MTKETQVKTLYSKLYHKYSKLKKEKDSILEKLNEEQERKFVECVKASDELIDLLRSENDILRKEVNELRRDMSTIRHNYKRPGMHPVSNTFDGRKSKE</sequence>
<dbReference type="Proteomes" id="UP001161247">
    <property type="component" value="Chromosome 4"/>
</dbReference>
<dbReference type="GO" id="GO:0003006">
    <property type="term" value="P:developmental process involved in reproduction"/>
    <property type="evidence" value="ECO:0007669"/>
    <property type="project" value="TreeGrafter"/>
</dbReference>
<dbReference type="PANTHER" id="PTHR35489:SF2">
    <property type="entry name" value="TITAN9"/>
    <property type="match status" value="1"/>
</dbReference>
<proteinExistence type="predicted"/>
<dbReference type="AlphaFoldDB" id="A0AAV1D8P4"/>
<evidence type="ECO:0000256" key="1">
    <source>
        <dbReference type="SAM" id="MobiDB-lite"/>
    </source>
</evidence>
<name>A0AAV1D8P4_OLDCO</name>
<evidence type="ECO:0000313" key="2">
    <source>
        <dbReference type="EMBL" id="CAI9103671.1"/>
    </source>
</evidence>
<gene>
    <name evidence="2" type="ORF">OLC1_LOCUS12779</name>
</gene>
<accession>A0AAV1D8P4</accession>
<protein>
    <submittedName>
        <fullName evidence="2">OLC1v1002197C1</fullName>
    </submittedName>
</protein>
<reference evidence="2" key="1">
    <citation type="submission" date="2023-03" db="EMBL/GenBank/DDBJ databases">
        <authorList>
            <person name="Julca I."/>
        </authorList>
    </citation>
    <scope>NUCLEOTIDE SEQUENCE</scope>
</reference>
<dbReference type="EMBL" id="OX459121">
    <property type="protein sequence ID" value="CAI9103671.1"/>
    <property type="molecule type" value="Genomic_DNA"/>
</dbReference>
<organism evidence="2 3">
    <name type="scientific">Oldenlandia corymbosa var. corymbosa</name>
    <dbReference type="NCBI Taxonomy" id="529605"/>
    <lineage>
        <taxon>Eukaryota</taxon>
        <taxon>Viridiplantae</taxon>
        <taxon>Streptophyta</taxon>
        <taxon>Embryophyta</taxon>
        <taxon>Tracheophyta</taxon>
        <taxon>Spermatophyta</taxon>
        <taxon>Magnoliopsida</taxon>
        <taxon>eudicotyledons</taxon>
        <taxon>Gunneridae</taxon>
        <taxon>Pentapetalae</taxon>
        <taxon>asterids</taxon>
        <taxon>lamiids</taxon>
        <taxon>Gentianales</taxon>
        <taxon>Rubiaceae</taxon>
        <taxon>Rubioideae</taxon>
        <taxon>Spermacoceae</taxon>
        <taxon>Hedyotis-Oldenlandia complex</taxon>
        <taxon>Oldenlandia</taxon>
    </lineage>
</organism>